<keyword evidence="6 9" id="KW-0822">Tryptophan biosynthesis</keyword>
<keyword evidence="12" id="KW-1185">Reference proteome</keyword>
<comment type="pathway">
    <text evidence="2 9">Amino-acid biosynthesis; L-tryptophan biosynthesis; L-tryptophan from chorismate: step 3/5.</text>
</comment>
<comment type="similarity">
    <text evidence="9">Belongs to the TrpF family.</text>
</comment>
<gene>
    <name evidence="9 11" type="primary">trpF</name>
    <name evidence="11" type="ORF">HMPREF0645_2173</name>
</gene>
<evidence type="ECO:0000256" key="7">
    <source>
        <dbReference type="ARBA" id="ARBA00023141"/>
    </source>
</evidence>
<evidence type="ECO:0000259" key="10">
    <source>
        <dbReference type="Pfam" id="PF00697"/>
    </source>
</evidence>
<evidence type="ECO:0000256" key="3">
    <source>
        <dbReference type="ARBA" id="ARBA00012572"/>
    </source>
</evidence>
<evidence type="ECO:0000256" key="6">
    <source>
        <dbReference type="ARBA" id="ARBA00022822"/>
    </source>
</evidence>
<comment type="catalytic activity">
    <reaction evidence="1 9">
        <text>N-(5-phospho-beta-D-ribosyl)anthranilate = 1-(2-carboxyphenylamino)-1-deoxy-D-ribulose 5-phosphate</text>
        <dbReference type="Rhea" id="RHEA:21540"/>
        <dbReference type="ChEBI" id="CHEBI:18277"/>
        <dbReference type="ChEBI" id="CHEBI:58613"/>
        <dbReference type="EC" id="5.3.1.24"/>
    </reaction>
</comment>
<evidence type="ECO:0000256" key="5">
    <source>
        <dbReference type="ARBA" id="ARBA00022605"/>
    </source>
</evidence>
<dbReference type="InterPro" id="IPR013785">
    <property type="entry name" value="Aldolase_TIM"/>
</dbReference>
<dbReference type="EC" id="5.3.1.24" evidence="3 9"/>
<feature type="domain" description="N-(5'phosphoribosyl) anthranilate isomerase (PRAI)" evidence="10">
    <location>
        <begin position="60"/>
        <end position="231"/>
    </location>
</feature>
<dbReference type="CDD" id="cd00405">
    <property type="entry name" value="PRAI"/>
    <property type="match status" value="1"/>
</dbReference>
<dbReference type="Proteomes" id="UP000003160">
    <property type="component" value="Unassembled WGS sequence"/>
</dbReference>
<dbReference type="HOGENOM" id="CLU_076364_1_2_10"/>
<accession>D1PYY8</accession>
<evidence type="ECO:0000256" key="8">
    <source>
        <dbReference type="ARBA" id="ARBA00023235"/>
    </source>
</evidence>
<dbReference type="HAMAP" id="MF_00135">
    <property type="entry name" value="PRAI"/>
    <property type="match status" value="1"/>
</dbReference>
<comment type="caution">
    <text evidence="11">The sequence shown here is derived from an EMBL/GenBank/DDBJ whole genome shotgun (WGS) entry which is preliminary data.</text>
</comment>
<evidence type="ECO:0000256" key="4">
    <source>
        <dbReference type="ARBA" id="ARBA00022272"/>
    </source>
</evidence>
<name>D1PYY8_9BACT</name>
<protein>
    <recommendedName>
        <fullName evidence="4 9">N-(5'-phosphoribosyl)anthranilate isomerase</fullName>
        <shortName evidence="9">PRAI</shortName>
        <ecNumber evidence="3 9">5.3.1.24</ecNumber>
    </recommendedName>
</protein>
<sequence length="234" mass="26622">MIIKVCGMRDADNIREVTKLGIDMMGFDFHKDSPRYVYMISSQAGIIPDYSKERLKKVTGKDNSQSSADQIAQLNRVGVFVDEMPQTIVTRVYNYALDYIQLQGSENRTMIENLKSTLVPDISPDIKFIKTLHITSVSDLSSYKNYEGSVDMFMFDMSHEVPGDSREQTDWQLLEQYDGTTPFLLSGHIGPEDADRILNLRHPQFAGINLNSGFETEPGIKDVSKLRHFISKLR</sequence>
<reference evidence="11 12" key="1">
    <citation type="submission" date="2009-10" db="EMBL/GenBank/DDBJ databases">
        <authorList>
            <person name="Qin X."/>
            <person name="Bachman B."/>
            <person name="Battles P."/>
            <person name="Bell A."/>
            <person name="Bess C."/>
            <person name="Bickham C."/>
            <person name="Chaboub L."/>
            <person name="Chen D."/>
            <person name="Coyle M."/>
            <person name="Deiros D.R."/>
            <person name="Dinh H."/>
            <person name="Forbes L."/>
            <person name="Fowler G."/>
            <person name="Francisco L."/>
            <person name="Fu Q."/>
            <person name="Gubbala S."/>
            <person name="Hale W."/>
            <person name="Han Y."/>
            <person name="Hemphill L."/>
            <person name="Highlander S.K."/>
            <person name="Hirani K."/>
            <person name="Hogues M."/>
            <person name="Jackson L."/>
            <person name="Jakkamsetti A."/>
            <person name="Javaid M."/>
            <person name="Jiang H."/>
            <person name="Korchina V."/>
            <person name="Kovar C."/>
            <person name="Lara F."/>
            <person name="Lee S."/>
            <person name="Mata R."/>
            <person name="Mathew T."/>
            <person name="Moen C."/>
            <person name="Morales K."/>
            <person name="Munidasa M."/>
            <person name="Nazareth L."/>
            <person name="Ngo R."/>
            <person name="Nguyen L."/>
            <person name="Okwuonu G."/>
            <person name="Ongeri F."/>
            <person name="Patil S."/>
            <person name="Petrosino J."/>
            <person name="Pham C."/>
            <person name="Pham P."/>
            <person name="Pu L.-L."/>
            <person name="Puazo M."/>
            <person name="Raj R."/>
            <person name="Reid J."/>
            <person name="Rouhana J."/>
            <person name="Saada N."/>
            <person name="Shang Y."/>
            <person name="Simmons D."/>
            <person name="Thornton R."/>
            <person name="Warren J."/>
            <person name="Weissenberger G."/>
            <person name="Zhang J."/>
            <person name="Zhang L."/>
            <person name="Zhou C."/>
            <person name="Zhu D."/>
            <person name="Muzny D."/>
            <person name="Worley K."/>
            <person name="Gibbs R."/>
        </authorList>
    </citation>
    <scope>NUCLEOTIDE SEQUENCE [LARGE SCALE GENOMIC DNA]</scope>
    <source>
        <strain evidence="11 12">DSM 17361</strain>
    </source>
</reference>
<dbReference type="eggNOG" id="COG0135">
    <property type="taxonomic scope" value="Bacteria"/>
</dbReference>
<dbReference type="GO" id="GO:0000162">
    <property type="term" value="P:L-tryptophan biosynthetic process"/>
    <property type="evidence" value="ECO:0007669"/>
    <property type="project" value="UniProtKB-UniRule"/>
</dbReference>
<dbReference type="InterPro" id="IPR044643">
    <property type="entry name" value="TrpF_fam"/>
</dbReference>
<dbReference type="Gene3D" id="3.20.20.70">
    <property type="entry name" value="Aldolase class I"/>
    <property type="match status" value="1"/>
</dbReference>
<proteinExistence type="inferred from homology"/>
<keyword evidence="8 9" id="KW-0413">Isomerase</keyword>
<dbReference type="UniPathway" id="UPA00035">
    <property type="reaction ID" value="UER00042"/>
</dbReference>
<dbReference type="OrthoDB" id="9786954at2"/>
<keyword evidence="5 9" id="KW-0028">Amino-acid biosynthesis</keyword>
<organism evidence="11 12">
    <name type="scientific">Hallella bergensis DSM 17361</name>
    <dbReference type="NCBI Taxonomy" id="585502"/>
    <lineage>
        <taxon>Bacteria</taxon>
        <taxon>Pseudomonadati</taxon>
        <taxon>Bacteroidota</taxon>
        <taxon>Bacteroidia</taxon>
        <taxon>Bacteroidales</taxon>
        <taxon>Prevotellaceae</taxon>
        <taxon>Hallella</taxon>
    </lineage>
</organism>
<evidence type="ECO:0000256" key="9">
    <source>
        <dbReference type="HAMAP-Rule" id="MF_00135"/>
    </source>
</evidence>
<dbReference type="AlphaFoldDB" id="D1PYY8"/>
<dbReference type="GO" id="GO:0004640">
    <property type="term" value="F:phosphoribosylanthranilate isomerase activity"/>
    <property type="evidence" value="ECO:0007669"/>
    <property type="project" value="UniProtKB-UniRule"/>
</dbReference>
<dbReference type="InterPro" id="IPR001240">
    <property type="entry name" value="PRAI_dom"/>
</dbReference>
<evidence type="ECO:0000256" key="1">
    <source>
        <dbReference type="ARBA" id="ARBA00001164"/>
    </source>
</evidence>
<dbReference type="PANTHER" id="PTHR42894">
    <property type="entry name" value="N-(5'-PHOSPHORIBOSYL)ANTHRANILATE ISOMERASE"/>
    <property type="match status" value="1"/>
</dbReference>
<dbReference type="EMBL" id="ACKS01000081">
    <property type="protein sequence ID" value="EFA43404.1"/>
    <property type="molecule type" value="Genomic_DNA"/>
</dbReference>
<dbReference type="SUPFAM" id="SSF51366">
    <property type="entry name" value="Ribulose-phoshate binding barrel"/>
    <property type="match status" value="1"/>
</dbReference>
<dbReference type="PANTHER" id="PTHR42894:SF1">
    <property type="entry name" value="N-(5'-PHOSPHORIBOSYL)ANTHRANILATE ISOMERASE"/>
    <property type="match status" value="1"/>
</dbReference>
<evidence type="ECO:0000313" key="12">
    <source>
        <dbReference type="Proteomes" id="UP000003160"/>
    </source>
</evidence>
<keyword evidence="7 9" id="KW-0057">Aromatic amino acid biosynthesis</keyword>
<dbReference type="InterPro" id="IPR011060">
    <property type="entry name" value="RibuloseP-bd_barrel"/>
</dbReference>
<dbReference type="RefSeq" id="WP_007174276.1">
    <property type="nucleotide sequence ID" value="NZ_GG704781.1"/>
</dbReference>
<evidence type="ECO:0000313" key="11">
    <source>
        <dbReference type="EMBL" id="EFA43404.1"/>
    </source>
</evidence>
<evidence type="ECO:0000256" key="2">
    <source>
        <dbReference type="ARBA" id="ARBA00004664"/>
    </source>
</evidence>
<dbReference type="Pfam" id="PF00697">
    <property type="entry name" value="PRAI"/>
    <property type="match status" value="1"/>
</dbReference>